<sequence length="238" mass="24764">MRDDSIHAVRQYSEDSGIKVLDRSVAIVRSVARGDKSLASLSQDTGLPRATTHRIATALEVHHILARTAEGAWTIGPALAHFASGTPPRLITAAGPIMRQLVETTGESVQLYELTGDTRTCIASEEPESGLTYTVPVGSHLTLAAGSAARVFGAFSLIDASPFRPEELADVKKFRLAESVAEREVGLASASSPIFDADGRVVAVLSVSGPAERLGPSPAAKVGKALTAAAEELSAALA</sequence>
<dbReference type="Gene3D" id="3.30.450.40">
    <property type="match status" value="2"/>
</dbReference>
<gene>
    <name evidence="6" type="primary">allR</name>
    <name evidence="6" type="ORF">CGLAU_05770</name>
</gene>
<evidence type="ECO:0000256" key="2">
    <source>
        <dbReference type="ARBA" id="ARBA00023125"/>
    </source>
</evidence>
<dbReference type="PANTHER" id="PTHR30136">
    <property type="entry name" value="HELIX-TURN-HELIX TRANSCRIPTIONAL REGULATOR, ICLR FAMILY"/>
    <property type="match status" value="1"/>
</dbReference>
<keyword evidence="7" id="KW-1185">Reference proteome</keyword>
<protein>
    <submittedName>
        <fullName evidence="6">HTH-type transcriptional repressor AllR</fullName>
    </submittedName>
</protein>
<dbReference type="PANTHER" id="PTHR30136:SF39">
    <property type="entry name" value="TRANSCRIPTIONAL REGULATORY PROTEIN"/>
    <property type="match status" value="1"/>
</dbReference>
<feature type="domain" description="HTH iclR-type" evidence="4">
    <location>
        <begin position="18"/>
        <end position="77"/>
    </location>
</feature>
<dbReference type="OrthoDB" id="4319317at2"/>
<evidence type="ECO:0000313" key="6">
    <source>
        <dbReference type="EMBL" id="AQQ15122.1"/>
    </source>
</evidence>
<dbReference type="SMART" id="SM00346">
    <property type="entry name" value="HTH_ICLR"/>
    <property type="match status" value="1"/>
</dbReference>
<dbReference type="GO" id="GO:0045892">
    <property type="term" value="P:negative regulation of DNA-templated transcription"/>
    <property type="evidence" value="ECO:0007669"/>
    <property type="project" value="TreeGrafter"/>
</dbReference>
<evidence type="ECO:0000259" key="5">
    <source>
        <dbReference type="PROSITE" id="PS51078"/>
    </source>
</evidence>
<dbReference type="GO" id="GO:0003700">
    <property type="term" value="F:DNA-binding transcription factor activity"/>
    <property type="evidence" value="ECO:0007669"/>
    <property type="project" value="TreeGrafter"/>
</dbReference>
<dbReference type="Pfam" id="PF09339">
    <property type="entry name" value="HTH_IclR"/>
    <property type="match status" value="1"/>
</dbReference>
<feature type="domain" description="IclR-ED" evidence="5">
    <location>
        <begin position="78"/>
        <end position="238"/>
    </location>
</feature>
<name>A0A1Q2HWB4_9CORY</name>
<keyword evidence="2" id="KW-0238">DNA-binding</keyword>
<dbReference type="Proteomes" id="UP000217209">
    <property type="component" value="Chromosome"/>
</dbReference>
<dbReference type="InterPro" id="IPR029016">
    <property type="entry name" value="GAF-like_dom_sf"/>
</dbReference>
<dbReference type="InterPro" id="IPR014757">
    <property type="entry name" value="Tscrpt_reg_IclR_C"/>
</dbReference>
<dbReference type="InterPro" id="IPR005471">
    <property type="entry name" value="Tscrpt_reg_IclR_N"/>
</dbReference>
<dbReference type="SUPFAM" id="SSF55781">
    <property type="entry name" value="GAF domain-like"/>
    <property type="match status" value="1"/>
</dbReference>
<evidence type="ECO:0000256" key="3">
    <source>
        <dbReference type="ARBA" id="ARBA00023163"/>
    </source>
</evidence>
<dbReference type="InterPro" id="IPR036390">
    <property type="entry name" value="WH_DNA-bd_sf"/>
</dbReference>
<accession>A0A1Q2HWB4</accession>
<dbReference type="RefSeq" id="WP_095659853.1">
    <property type="nucleotide sequence ID" value="NZ_CP019688.1"/>
</dbReference>
<dbReference type="PROSITE" id="PS51077">
    <property type="entry name" value="HTH_ICLR"/>
    <property type="match status" value="1"/>
</dbReference>
<dbReference type="InterPro" id="IPR036388">
    <property type="entry name" value="WH-like_DNA-bd_sf"/>
</dbReference>
<proteinExistence type="predicted"/>
<keyword evidence="1" id="KW-0805">Transcription regulation</keyword>
<dbReference type="AlphaFoldDB" id="A0A1Q2HWB4"/>
<dbReference type="EMBL" id="CP019688">
    <property type="protein sequence ID" value="AQQ15122.1"/>
    <property type="molecule type" value="Genomic_DNA"/>
</dbReference>
<dbReference type="Gene3D" id="1.10.10.10">
    <property type="entry name" value="Winged helix-like DNA-binding domain superfamily/Winged helix DNA-binding domain"/>
    <property type="match status" value="1"/>
</dbReference>
<dbReference type="KEGG" id="cgv:CGLAU_05770"/>
<reference evidence="6 7" key="1">
    <citation type="submission" date="2016-12" db="EMBL/GenBank/DDBJ databases">
        <authorList>
            <person name="Song W.-J."/>
            <person name="Kurnit D.M."/>
        </authorList>
    </citation>
    <scope>NUCLEOTIDE SEQUENCE [LARGE SCALE GENOMIC DNA]</scope>
    <source>
        <strain evidence="6 7">DSM 30827</strain>
    </source>
</reference>
<dbReference type="SUPFAM" id="SSF46785">
    <property type="entry name" value="Winged helix' DNA-binding domain"/>
    <property type="match status" value="1"/>
</dbReference>
<dbReference type="GO" id="GO:0003677">
    <property type="term" value="F:DNA binding"/>
    <property type="evidence" value="ECO:0007669"/>
    <property type="project" value="UniProtKB-KW"/>
</dbReference>
<evidence type="ECO:0000259" key="4">
    <source>
        <dbReference type="PROSITE" id="PS51077"/>
    </source>
</evidence>
<keyword evidence="3" id="KW-0804">Transcription</keyword>
<dbReference type="InterPro" id="IPR050707">
    <property type="entry name" value="HTH_MetabolicPath_Reg"/>
</dbReference>
<organism evidence="6 7">
    <name type="scientific">Corynebacterium glaucum</name>
    <dbReference type="NCBI Taxonomy" id="187491"/>
    <lineage>
        <taxon>Bacteria</taxon>
        <taxon>Bacillati</taxon>
        <taxon>Actinomycetota</taxon>
        <taxon>Actinomycetes</taxon>
        <taxon>Mycobacteriales</taxon>
        <taxon>Corynebacteriaceae</taxon>
        <taxon>Corynebacterium</taxon>
    </lineage>
</organism>
<evidence type="ECO:0000313" key="7">
    <source>
        <dbReference type="Proteomes" id="UP000217209"/>
    </source>
</evidence>
<dbReference type="PROSITE" id="PS51078">
    <property type="entry name" value="ICLR_ED"/>
    <property type="match status" value="1"/>
</dbReference>
<dbReference type="Pfam" id="PF01614">
    <property type="entry name" value="IclR_C"/>
    <property type="match status" value="2"/>
</dbReference>
<evidence type="ECO:0000256" key="1">
    <source>
        <dbReference type="ARBA" id="ARBA00023015"/>
    </source>
</evidence>